<dbReference type="GO" id="GO:0005525">
    <property type="term" value="F:GTP binding"/>
    <property type="evidence" value="ECO:0007669"/>
    <property type="project" value="UniProtKB-KW"/>
</dbReference>
<dbReference type="Ensembl" id="ENSGMOT00000050235.1">
    <property type="protein sequence ID" value="ENSGMOP00000066708.1"/>
    <property type="gene ID" value="ENSGMOG00000013665.2"/>
</dbReference>
<evidence type="ECO:0000313" key="7">
    <source>
        <dbReference type="Proteomes" id="UP000694546"/>
    </source>
</evidence>
<dbReference type="PANTHER" id="PTHR42714:SF2">
    <property type="entry name" value="TRNA MODIFICATION GTPASE GTPBP3, MITOCHONDRIAL"/>
    <property type="match status" value="1"/>
</dbReference>
<evidence type="ECO:0000256" key="4">
    <source>
        <dbReference type="ARBA" id="ARBA00023134"/>
    </source>
</evidence>
<organism evidence="6 7">
    <name type="scientific">Gadus morhua</name>
    <name type="common">Atlantic cod</name>
    <dbReference type="NCBI Taxonomy" id="8049"/>
    <lineage>
        <taxon>Eukaryota</taxon>
        <taxon>Metazoa</taxon>
        <taxon>Chordata</taxon>
        <taxon>Craniata</taxon>
        <taxon>Vertebrata</taxon>
        <taxon>Euteleostomi</taxon>
        <taxon>Actinopterygii</taxon>
        <taxon>Neopterygii</taxon>
        <taxon>Teleostei</taxon>
        <taxon>Neoteleostei</taxon>
        <taxon>Acanthomorphata</taxon>
        <taxon>Zeiogadaria</taxon>
        <taxon>Gadariae</taxon>
        <taxon>Gadiformes</taxon>
        <taxon>Gadoidei</taxon>
        <taxon>Gadidae</taxon>
        <taxon>Gadus</taxon>
    </lineage>
</organism>
<feature type="domain" description="TrmE-type G" evidence="5">
    <location>
        <begin position="262"/>
        <end position="458"/>
    </location>
</feature>
<dbReference type="OrthoDB" id="188276at2759"/>
<dbReference type="SUPFAM" id="SSF52540">
    <property type="entry name" value="P-loop containing nucleoside triphosphate hydrolases"/>
    <property type="match status" value="1"/>
</dbReference>
<evidence type="ECO:0000256" key="1">
    <source>
        <dbReference type="ARBA" id="ARBA00011043"/>
    </source>
</evidence>
<dbReference type="GeneID" id="115556211"/>
<accession>A0A8C5D2Y1</accession>
<reference evidence="6" key="1">
    <citation type="submission" date="2025-08" db="UniProtKB">
        <authorList>
            <consortium name="Ensembl"/>
        </authorList>
    </citation>
    <scope>IDENTIFICATION</scope>
</reference>
<dbReference type="InterPro" id="IPR025867">
    <property type="entry name" value="MnmE_helical"/>
</dbReference>
<keyword evidence="2" id="KW-0819">tRNA processing</keyword>
<dbReference type="AlphaFoldDB" id="A0A8C5D2Y1"/>
<name>A0A8C5D2Y1_GADMO</name>
<dbReference type="CDD" id="cd04164">
    <property type="entry name" value="trmE"/>
    <property type="match status" value="1"/>
</dbReference>
<dbReference type="NCBIfam" id="NF003661">
    <property type="entry name" value="PRK05291.1-3"/>
    <property type="match status" value="1"/>
</dbReference>
<dbReference type="GO" id="GO:0030488">
    <property type="term" value="P:tRNA methylation"/>
    <property type="evidence" value="ECO:0007669"/>
    <property type="project" value="TreeGrafter"/>
</dbReference>
<proteinExistence type="inferred from homology"/>
<keyword evidence="4" id="KW-0342">GTP-binding</keyword>
<dbReference type="InterPro" id="IPR018948">
    <property type="entry name" value="GTP-bd_TrmE_N"/>
</dbReference>
<keyword evidence="7" id="KW-1185">Reference proteome</keyword>
<evidence type="ECO:0000313" key="6">
    <source>
        <dbReference type="Ensembl" id="ENSGMOP00000066708.1"/>
    </source>
</evidence>
<dbReference type="PROSITE" id="PS51709">
    <property type="entry name" value="G_TRME"/>
    <property type="match status" value="1"/>
</dbReference>
<dbReference type="GO" id="GO:0005739">
    <property type="term" value="C:mitochondrion"/>
    <property type="evidence" value="ECO:0007669"/>
    <property type="project" value="UniProtKB-SubCell"/>
</dbReference>
<dbReference type="InterPro" id="IPR006073">
    <property type="entry name" value="GTP-bd"/>
</dbReference>
<dbReference type="InterPro" id="IPR027417">
    <property type="entry name" value="P-loop_NTPase"/>
</dbReference>
<dbReference type="NCBIfam" id="TIGR00231">
    <property type="entry name" value="small_GTP"/>
    <property type="match status" value="1"/>
</dbReference>
<dbReference type="Proteomes" id="UP000694546">
    <property type="component" value="Chromosome 12"/>
</dbReference>
<dbReference type="GO" id="GO:0003924">
    <property type="term" value="F:GTPase activity"/>
    <property type="evidence" value="ECO:0007669"/>
    <property type="project" value="InterPro"/>
</dbReference>
<evidence type="ECO:0000256" key="3">
    <source>
        <dbReference type="ARBA" id="ARBA00022741"/>
    </source>
</evidence>
<dbReference type="Gene3D" id="3.40.50.300">
    <property type="entry name" value="P-loop containing nucleotide triphosphate hydrolases"/>
    <property type="match status" value="1"/>
</dbReference>
<sequence>MLTFSSTQIWRTARILNKSRLKSSALSMAGRSISRGAAPGSMCDAETIFALSSGHGRCGVAVVRVSGPASSTALRSMAGLTSAMPPPRRALLRTITDPRSTEALDRGLILWFPGPQSFTGEDSAEFHIHGGPAVTSAVLQALGSLAGLRPAEAGEFTRRAFHAGKLDLTEVEGLGDLIHAETEAQRRQAVRQMSGELGRLYQDWASRLKRCLAHIEAFIDFSEDELIEDGVISQVDGWVCALQGELEGHLKDERRGERLRSGVQVVIAGATNAGKSSLLNALCQRPAAIVSPVAGTTRDVVETALDIGGFPVLLSDTAGLRDSPDPVEQEGVRRARERVQQADLALVVVDCTLLPPDPQQAPAFLQGYIHSVLPPQEEPDPVRCVLVLNKADLLPEQRRGQLERALAGAALPPRGTALPPRGTALPPRGTALPPWCLASCHSAAGLQSLLEELQAGLKALCGDPLAAGPPSLTQARHRAHLTQCVAALQQYQRLRDRDLALAADGVRLALSSLGRITGRVGADEILDIVFRDFCIGK</sequence>
<protein>
    <submittedName>
        <fullName evidence="6">GTP binding protein 3, mitochondrial</fullName>
    </submittedName>
</protein>
<dbReference type="HAMAP" id="MF_00379">
    <property type="entry name" value="GTPase_MnmE"/>
    <property type="match status" value="1"/>
</dbReference>
<reference evidence="6" key="2">
    <citation type="submission" date="2025-09" db="UniProtKB">
        <authorList>
            <consortium name="Ensembl"/>
        </authorList>
    </citation>
    <scope>IDENTIFICATION</scope>
</reference>
<dbReference type="InterPro" id="IPR004520">
    <property type="entry name" value="GTPase_MnmE"/>
</dbReference>
<dbReference type="PANTHER" id="PTHR42714">
    <property type="entry name" value="TRNA MODIFICATION GTPASE GTPBP3"/>
    <property type="match status" value="1"/>
</dbReference>
<dbReference type="Pfam" id="PF10396">
    <property type="entry name" value="TrmE_N"/>
    <property type="match status" value="1"/>
</dbReference>
<dbReference type="GeneTree" id="ENSGT00390000016851"/>
<keyword evidence="3" id="KW-0547">Nucleotide-binding</keyword>
<dbReference type="Gene3D" id="3.30.1360.120">
    <property type="entry name" value="Probable tRNA modification gtpase trme, domain 1"/>
    <property type="match status" value="1"/>
</dbReference>
<dbReference type="InterPro" id="IPR005225">
    <property type="entry name" value="Small_GTP-bd"/>
</dbReference>
<dbReference type="Pfam" id="PF01926">
    <property type="entry name" value="MMR_HSR1"/>
    <property type="match status" value="1"/>
</dbReference>
<dbReference type="InterPro" id="IPR027266">
    <property type="entry name" value="TrmE/GcvT-like"/>
</dbReference>
<evidence type="ECO:0000259" key="5">
    <source>
        <dbReference type="PROSITE" id="PS51709"/>
    </source>
</evidence>
<comment type="similarity">
    <text evidence="1">Belongs to the TRAFAC class TrmE-Era-EngA-EngB-Septin-like GTPase superfamily. TrmE GTPase family.</text>
</comment>
<evidence type="ECO:0000256" key="2">
    <source>
        <dbReference type="ARBA" id="ARBA00022694"/>
    </source>
</evidence>
<dbReference type="GO" id="GO:0002098">
    <property type="term" value="P:tRNA wobble uridine modification"/>
    <property type="evidence" value="ECO:0007669"/>
    <property type="project" value="TreeGrafter"/>
</dbReference>
<dbReference type="Gene3D" id="1.20.120.430">
    <property type="entry name" value="tRNA modification GTPase MnmE domain 2"/>
    <property type="match status" value="1"/>
</dbReference>
<dbReference type="InterPro" id="IPR031168">
    <property type="entry name" value="G_TrmE"/>
</dbReference>
<gene>
    <name evidence="6" type="primary">gtpbp3</name>
</gene>
<dbReference type="InterPro" id="IPR027368">
    <property type="entry name" value="MnmE_dom2"/>
</dbReference>
<dbReference type="CDD" id="cd14858">
    <property type="entry name" value="TrmE_N"/>
    <property type="match status" value="1"/>
</dbReference>
<dbReference type="Pfam" id="PF12631">
    <property type="entry name" value="MnmE_helical"/>
    <property type="match status" value="1"/>
</dbReference>
<dbReference type="SUPFAM" id="SSF116878">
    <property type="entry name" value="TrmE connector domain"/>
    <property type="match status" value="1"/>
</dbReference>
<dbReference type="RefSeq" id="XP_030229227.1">
    <property type="nucleotide sequence ID" value="XM_030373367.1"/>
</dbReference>
<dbReference type="OMA" id="EFHCHGG"/>